<evidence type="ECO:0000259" key="2">
    <source>
        <dbReference type="Pfam" id="PF13511"/>
    </source>
</evidence>
<dbReference type="InterPro" id="IPR025392">
    <property type="entry name" value="DUF4124"/>
</dbReference>
<dbReference type="Proteomes" id="UP000054729">
    <property type="component" value="Unassembled WGS sequence"/>
</dbReference>
<feature type="compositionally biased region" description="Basic and acidic residues" evidence="1">
    <location>
        <begin position="65"/>
        <end position="77"/>
    </location>
</feature>
<evidence type="ECO:0000313" key="3">
    <source>
        <dbReference type="EMBL" id="KTD82334.1"/>
    </source>
</evidence>
<dbReference type="STRING" id="66969.Lwal_0811"/>
<dbReference type="RefSeq" id="WP_058479629.1">
    <property type="nucleotide sequence ID" value="NZ_CAAAIQ010000006.1"/>
</dbReference>
<sequence length="178" mass="19893">MKKLALFICLMICINLTYSQIYKWIDSQGIVHFTDKPHEGAEKIKLPETQTYTPPKTPEEGTTENQKKEEQPTDEEKYTTLSIIQPENEATIRNNQGYIVVAVEVNPELSAGDMVQVIFDGAPMGDPQSNLVFQLNGVYRGSHSIGVQIVTPSGAVIKTSKTIQIFMHRPRVGMGKKK</sequence>
<comment type="caution">
    <text evidence="3">The sequence shown here is derived from an EMBL/GenBank/DDBJ whole genome shotgun (WGS) entry which is preliminary data.</text>
</comment>
<proteinExistence type="predicted"/>
<accession>A0A0W1AM16</accession>
<dbReference type="EMBL" id="LNZB01000015">
    <property type="protein sequence ID" value="KTD82334.1"/>
    <property type="molecule type" value="Genomic_DNA"/>
</dbReference>
<name>A0A0W1AM16_9GAMM</name>
<feature type="region of interest" description="Disordered" evidence="1">
    <location>
        <begin position="41"/>
        <end position="77"/>
    </location>
</feature>
<dbReference type="AlphaFoldDB" id="A0A0W1AM16"/>
<dbReference type="PATRIC" id="fig|66969.6.peg.885"/>
<keyword evidence="4" id="KW-1185">Reference proteome</keyword>
<gene>
    <name evidence="3" type="ORF">Lwal_0811</name>
</gene>
<protein>
    <recommendedName>
        <fullName evidence="2">DUF4124 domain-containing protein</fullName>
    </recommendedName>
</protein>
<dbReference type="OrthoDB" id="7062774at2"/>
<feature type="domain" description="DUF4124" evidence="2">
    <location>
        <begin position="15"/>
        <end position="59"/>
    </location>
</feature>
<evidence type="ECO:0000256" key="1">
    <source>
        <dbReference type="SAM" id="MobiDB-lite"/>
    </source>
</evidence>
<organism evidence="3 4">
    <name type="scientific">Legionella waltersii</name>
    <dbReference type="NCBI Taxonomy" id="66969"/>
    <lineage>
        <taxon>Bacteria</taxon>
        <taxon>Pseudomonadati</taxon>
        <taxon>Pseudomonadota</taxon>
        <taxon>Gammaproteobacteria</taxon>
        <taxon>Legionellales</taxon>
        <taxon>Legionellaceae</taxon>
        <taxon>Legionella</taxon>
    </lineage>
</organism>
<evidence type="ECO:0000313" key="4">
    <source>
        <dbReference type="Proteomes" id="UP000054729"/>
    </source>
</evidence>
<reference evidence="3 4" key="1">
    <citation type="submission" date="2015-11" db="EMBL/GenBank/DDBJ databases">
        <title>Genomic analysis of 38 Legionella species identifies large and diverse effector repertoires.</title>
        <authorList>
            <person name="Burstein D."/>
            <person name="Amaro F."/>
            <person name="Zusman T."/>
            <person name="Lifshitz Z."/>
            <person name="Cohen O."/>
            <person name="Gilbert J.A."/>
            <person name="Pupko T."/>
            <person name="Shuman H.A."/>
            <person name="Segal G."/>
        </authorList>
    </citation>
    <scope>NUCLEOTIDE SEQUENCE [LARGE SCALE GENOMIC DNA]</scope>
    <source>
        <strain evidence="3 4">ATCC 51914</strain>
    </source>
</reference>
<dbReference type="Pfam" id="PF13511">
    <property type="entry name" value="DUF4124"/>
    <property type="match status" value="1"/>
</dbReference>